<keyword evidence="3" id="KW-1185">Reference proteome</keyword>
<organism evidence="2 3">
    <name type="scientific">Sporolactobacillus nakayamae</name>
    <dbReference type="NCBI Taxonomy" id="269670"/>
    <lineage>
        <taxon>Bacteria</taxon>
        <taxon>Bacillati</taxon>
        <taxon>Bacillota</taxon>
        <taxon>Bacilli</taxon>
        <taxon>Bacillales</taxon>
        <taxon>Sporolactobacillaceae</taxon>
        <taxon>Sporolactobacillus</taxon>
    </lineage>
</organism>
<dbReference type="PANTHER" id="PTHR43259:SF1">
    <property type="entry name" value="N-ACETYLTRANSFERASE DOMAIN-CONTAINING PROTEIN"/>
    <property type="match status" value="1"/>
</dbReference>
<dbReference type="PROSITE" id="PS51186">
    <property type="entry name" value="GNAT"/>
    <property type="match status" value="1"/>
</dbReference>
<proteinExistence type="predicted"/>
<protein>
    <submittedName>
        <fullName evidence="2">Acetyltransferase (GNAT) family protein</fullName>
    </submittedName>
</protein>
<evidence type="ECO:0000313" key="2">
    <source>
        <dbReference type="EMBL" id="SFG41941.1"/>
    </source>
</evidence>
<dbReference type="InterPro" id="IPR000182">
    <property type="entry name" value="GNAT_dom"/>
</dbReference>
<accession>A0A1I2RVZ9</accession>
<dbReference type="PANTHER" id="PTHR43259">
    <property type="entry name" value="SPT10P"/>
    <property type="match status" value="1"/>
</dbReference>
<dbReference type="STRING" id="269670.SAMN02982927_01632"/>
<dbReference type="RefSeq" id="WP_177184705.1">
    <property type="nucleotide sequence ID" value="NZ_FOOY01000010.1"/>
</dbReference>
<gene>
    <name evidence="2" type="ORF">SAMN02982927_01632</name>
</gene>
<dbReference type="AlphaFoldDB" id="A0A1I2RVZ9"/>
<dbReference type="Proteomes" id="UP000198752">
    <property type="component" value="Unassembled WGS sequence"/>
</dbReference>
<dbReference type="InterPro" id="IPR016181">
    <property type="entry name" value="Acyl_CoA_acyltransferase"/>
</dbReference>
<feature type="domain" description="N-acetyltransferase" evidence="1">
    <location>
        <begin position="3"/>
        <end position="154"/>
    </location>
</feature>
<sequence>MSILITDMPEIDFAPYLDYSTNEYAKEKQKNGTWPADRALMNARAEISRLLPQGYATPNHKFLSLVDASGTKVGIFWLYVSPERKEAFIYDFEIFEAYRNHGIGQMAMQTLFAYCRALGIVKISLHVFATNERAYHVYQKLGYQTTDINMSKLL</sequence>
<reference evidence="3" key="1">
    <citation type="submission" date="2016-10" db="EMBL/GenBank/DDBJ databases">
        <authorList>
            <person name="Varghese N."/>
            <person name="Submissions S."/>
        </authorList>
    </citation>
    <scope>NUCLEOTIDE SEQUENCE [LARGE SCALE GENOMIC DNA]</scope>
    <source>
        <strain evidence="3">ATCC 700379</strain>
    </source>
</reference>
<dbReference type="Gene3D" id="3.40.630.30">
    <property type="match status" value="1"/>
</dbReference>
<name>A0A1I2RVZ9_9BACL</name>
<evidence type="ECO:0000259" key="1">
    <source>
        <dbReference type="PROSITE" id="PS51186"/>
    </source>
</evidence>
<dbReference type="SUPFAM" id="SSF55729">
    <property type="entry name" value="Acyl-CoA N-acyltransferases (Nat)"/>
    <property type="match status" value="1"/>
</dbReference>
<dbReference type="InterPro" id="IPR052829">
    <property type="entry name" value="N-acetyltransferase_domain"/>
</dbReference>
<evidence type="ECO:0000313" key="3">
    <source>
        <dbReference type="Proteomes" id="UP000198752"/>
    </source>
</evidence>
<dbReference type="EMBL" id="FOOY01000010">
    <property type="protein sequence ID" value="SFG41941.1"/>
    <property type="molecule type" value="Genomic_DNA"/>
</dbReference>
<keyword evidence="2" id="KW-0808">Transferase</keyword>
<dbReference type="CDD" id="cd04301">
    <property type="entry name" value="NAT_SF"/>
    <property type="match status" value="1"/>
</dbReference>
<dbReference type="Pfam" id="PF00583">
    <property type="entry name" value="Acetyltransf_1"/>
    <property type="match status" value="1"/>
</dbReference>
<dbReference type="GO" id="GO:0016747">
    <property type="term" value="F:acyltransferase activity, transferring groups other than amino-acyl groups"/>
    <property type="evidence" value="ECO:0007669"/>
    <property type="project" value="InterPro"/>
</dbReference>